<dbReference type="InterPro" id="IPR058245">
    <property type="entry name" value="NreC/VraR/RcsB-like_REC"/>
</dbReference>
<dbReference type="GO" id="GO:0003677">
    <property type="term" value="F:DNA binding"/>
    <property type="evidence" value="ECO:0007669"/>
    <property type="project" value="UniProtKB-KW"/>
</dbReference>
<keyword evidence="3 8" id="KW-0238">DNA-binding</keyword>
<keyword evidence="1 5" id="KW-0597">Phosphoprotein</keyword>
<feature type="domain" description="HTH luxR-type" evidence="6">
    <location>
        <begin position="137"/>
        <end position="202"/>
    </location>
</feature>
<dbReference type="InterPro" id="IPR039420">
    <property type="entry name" value="WalR-like"/>
</dbReference>
<dbReference type="Pfam" id="PF00072">
    <property type="entry name" value="Response_reg"/>
    <property type="match status" value="1"/>
</dbReference>
<dbReference type="PANTHER" id="PTHR43214:SF41">
    <property type="entry name" value="NITRATE_NITRITE RESPONSE REGULATOR PROTEIN NARP"/>
    <property type="match status" value="1"/>
</dbReference>
<evidence type="ECO:0000259" key="7">
    <source>
        <dbReference type="PROSITE" id="PS50110"/>
    </source>
</evidence>
<dbReference type="Gene3D" id="3.40.50.2300">
    <property type="match status" value="1"/>
</dbReference>
<keyword evidence="2" id="KW-0805">Transcription regulation</keyword>
<dbReference type="PROSITE" id="PS50110">
    <property type="entry name" value="RESPONSE_REGULATORY"/>
    <property type="match status" value="1"/>
</dbReference>
<dbReference type="OrthoDB" id="9816469at2"/>
<accession>A0A494YF70</accession>
<protein>
    <submittedName>
        <fullName evidence="8">DNA-binding response regulator</fullName>
    </submittedName>
</protein>
<proteinExistence type="predicted"/>
<reference evidence="8 9" key="1">
    <citation type="submission" date="2018-10" db="EMBL/GenBank/DDBJ databases">
        <title>Robbsia sp. DHC34, isolated from soil.</title>
        <authorList>
            <person name="Gao Z.-H."/>
            <person name="Qiu L.-H."/>
        </authorList>
    </citation>
    <scope>NUCLEOTIDE SEQUENCE [LARGE SCALE GENOMIC DNA]</scope>
    <source>
        <strain evidence="8 9">DHC34</strain>
    </source>
</reference>
<dbReference type="InterPro" id="IPR001789">
    <property type="entry name" value="Sig_transdc_resp-reg_receiver"/>
</dbReference>
<dbReference type="InterPro" id="IPR000792">
    <property type="entry name" value="Tscrpt_reg_LuxR_C"/>
</dbReference>
<dbReference type="InterPro" id="IPR011006">
    <property type="entry name" value="CheY-like_superfamily"/>
</dbReference>
<dbReference type="EMBL" id="RBZU01000001">
    <property type="protein sequence ID" value="RKP59023.1"/>
    <property type="molecule type" value="Genomic_DNA"/>
</dbReference>
<dbReference type="PRINTS" id="PR00038">
    <property type="entry name" value="HTHLUXR"/>
</dbReference>
<feature type="modified residue" description="4-aspartylphosphate" evidence="5">
    <location>
        <position position="54"/>
    </location>
</feature>
<dbReference type="CDD" id="cd17535">
    <property type="entry name" value="REC_NarL-like"/>
    <property type="match status" value="1"/>
</dbReference>
<evidence type="ECO:0000256" key="2">
    <source>
        <dbReference type="ARBA" id="ARBA00023015"/>
    </source>
</evidence>
<evidence type="ECO:0000259" key="6">
    <source>
        <dbReference type="PROSITE" id="PS50043"/>
    </source>
</evidence>
<evidence type="ECO:0000256" key="4">
    <source>
        <dbReference type="ARBA" id="ARBA00023163"/>
    </source>
</evidence>
<comment type="caution">
    <text evidence="8">The sequence shown here is derived from an EMBL/GenBank/DDBJ whole genome shotgun (WGS) entry which is preliminary data.</text>
</comment>
<dbReference type="GO" id="GO:0006355">
    <property type="term" value="P:regulation of DNA-templated transcription"/>
    <property type="evidence" value="ECO:0007669"/>
    <property type="project" value="InterPro"/>
</dbReference>
<keyword evidence="9" id="KW-1185">Reference proteome</keyword>
<dbReference type="CDD" id="cd06170">
    <property type="entry name" value="LuxR_C_like"/>
    <property type="match status" value="1"/>
</dbReference>
<gene>
    <name evidence="8" type="ORF">D7S86_03680</name>
</gene>
<dbReference type="SMART" id="SM00448">
    <property type="entry name" value="REC"/>
    <property type="match status" value="1"/>
</dbReference>
<evidence type="ECO:0000313" key="8">
    <source>
        <dbReference type="EMBL" id="RKP59023.1"/>
    </source>
</evidence>
<dbReference type="InterPro" id="IPR016032">
    <property type="entry name" value="Sig_transdc_resp-reg_C-effctor"/>
</dbReference>
<dbReference type="GO" id="GO:0000160">
    <property type="term" value="P:phosphorelay signal transduction system"/>
    <property type="evidence" value="ECO:0007669"/>
    <property type="project" value="InterPro"/>
</dbReference>
<dbReference type="RefSeq" id="WP_121083507.1">
    <property type="nucleotide sequence ID" value="NZ_RBZU01000001.1"/>
</dbReference>
<dbReference type="AlphaFoldDB" id="A0A494YF70"/>
<dbReference type="Pfam" id="PF00196">
    <property type="entry name" value="GerE"/>
    <property type="match status" value="1"/>
</dbReference>
<dbReference type="PROSITE" id="PS50043">
    <property type="entry name" value="HTH_LUXR_2"/>
    <property type="match status" value="1"/>
</dbReference>
<evidence type="ECO:0000256" key="5">
    <source>
        <dbReference type="PROSITE-ProRule" id="PRU00169"/>
    </source>
</evidence>
<dbReference type="PROSITE" id="PS00622">
    <property type="entry name" value="HTH_LUXR_1"/>
    <property type="match status" value="1"/>
</dbReference>
<evidence type="ECO:0000256" key="1">
    <source>
        <dbReference type="ARBA" id="ARBA00022553"/>
    </source>
</evidence>
<dbReference type="SUPFAM" id="SSF52172">
    <property type="entry name" value="CheY-like"/>
    <property type="match status" value="1"/>
</dbReference>
<dbReference type="SUPFAM" id="SSF46894">
    <property type="entry name" value="C-terminal effector domain of the bipartite response regulators"/>
    <property type="match status" value="1"/>
</dbReference>
<organism evidence="8 9">
    <name type="scientific">Pararobbsia silviterrae</name>
    <dbReference type="NCBI Taxonomy" id="1792498"/>
    <lineage>
        <taxon>Bacteria</taxon>
        <taxon>Pseudomonadati</taxon>
        <taxon>Pseudomonadota</taxon>
        <taxon>Betaproteobacteria</taxon>
        <taxon>Burkholderiales</taxon>
        <taxon>Burkholderiaceae</taxon>
        <taxon>Pararobbsia</taxon>
    </lineage>
</organism>
<feature type="domain" description="Response regulatory" evidence="7">
    <location>
        <begin position="3"/>
        <end position="119"/>
    </location>
</feature>
<keyword evidence="4" id="KW-0804">Transcription</keyword>
<dbReference type="PANTHER" id="PTHR43214">
    <property type="entry name" value="TWO-COMPONENT RESPONSE REGULATOR"/>
    <property type="match status" value="1"/>
</dbReference>
<name>A0A494YF70_9BURK</name>
<evidence type="ECO:0000256" key="3">
    <source>
        <dbReference type="ARBA" id="ARBA00023125"/>
    </source>
</evidence>
<dbReference type="Proteomes" id="UP000270342">
    <property type="component" value="Unassembled WGS sequence"/>
</dbReference>
<evidence type="ECO:0000313" key="9">
    <source>
        <dbReference type="Proteomes" id="UP000270342"/>
    </source>
</evidence>
<dbReference type="SMART" id="SM00421">
    <property type="entry name" value="HTH_LUXR"/>
    <property type="match status" value="1"/>
</dbReference>
<sequence length="205" mass="23370">MKRIIIVDDHPIIRMTLAGELERSGEFAIVGQAPDGEEALRLVAHCRPDLMVLDLELPKLDGLSVLERLRSQGSRLPILVLSAKDERVMGTRVRAAGANGFVSKLRDVKEVVTSMRIVMSGYQCFSQSIYEYRVGDKDRRLRGLSQRELEVLRYVSRGFNNKDIANRLLISDKTVSTYKMRLMKKLEVRSVFELTEFSRANQLID</sequence>